<sequence length="248" mass="26935">DQLSAEATARLEAQARVHQLLLQNKDLLQHISLLVKQIQELEANFSGPQCMGSQDSLLEITFRSSVAPVLCDPTTPKPEGRQWRAALLPVVNHHSREPPTPERFRFLPGPPGCPTPAPSPLPRLGVVVGGDPDVARFHESGIASEWDDSNTEDSEEEVYGWGTDEETLRLLNVLNSQVQPFSYCSNHCPSEGSAHPILAVGLPADSLASGGQHRLNNAINLGKAFGAKVNDPLRRKEQSHLGDIGVTK</sequence>
<dbReference type="Pfam" id="PF15429">
    <property type="entry name" value="DUF4628"/>
    <property type="match status" value="1"/>
</dbReference>
<proteinExistence type="predicted"/>
<name>A0A9Q0E2L9_9TELE</name>
<organism evidence="1 2">
    <name type="scientific">Muraenolepis orangiensis</name>
    <name type="common">Patagonian moray cod</name>
    <dbReference type="NCBI Taxonomy" id="630683"/>
    <lineage>
        <taxon>Eukaryota</taxon>
        <taxon>Metazoa</taxon>
        <taxon>Chordata</taxon>
        <taxon>Craniata</taxon>
        <taxon>Vertebrata</taxon>
        <taxon>Euteleostomi</taxon>
        <taxon>Actinopterygii</taxon>
        <taxon>Neopterygii</taxon>
        <taxon>Teleostei</taxon>
        <taxon>Neoteleostei</taxon>
        <taxon>Acanthomorphata</taxon>
        <taxon>Zeiogadaria</taxon>
        <taxon>Gadariae</taxon>
        <taxon>Gadiformes</taxon>
        <taxon>Muraenolepidoidei</taxon>
        <taxon>Muraenolepididae</taxon>
        <taxon>Muraenolepis</taxon>
    </lineage>
</organism>
<dbReference type="OrthoDB" id="10030336at2759"/>
<protein>
    <submittedName>
        <fullName evidence="1">Uncharacterized protein</fullName>
    </submittedName>
</protein>
<gene>
    <name evidence="1" type="ORF">NHX12_032852</name>
</gene>
<evidence type="ECO:0000313" key="1">
    <source>
        <dbReference type="EMBL" id="KAJ3598889.1"/>
    </source>
</evidence>
<feature type="non-terminal residue" evidence="1">
    <location>
        <position position="1"/>
    </location>
</feature>
<dbReference type="AlphaFoldDB" id="A0A9Q0E2L9"/>
<keyword evidence="2" id="KW-1185">Reference proteome</keyword>
<accession>A0A9Q0E2L9</accession>
<dbReference type="Proteomes" id="UP001148018">
    <property type="component" value="Unassembled WGS sequence"/>
</dbReference>
<feature type="non-terminal residue" evidence="1">
    <location>
        <position position="248"/>
    </location>
</feature>
<evidence type="ECO:0000313" key="2">
    <source>
        <dbReference type="Proteomes" id="UP001148018"/>
    </source>
</evidence>
<dbReference type="InterPro" id="IPR027851">
    <property type="entry name" value="DUF4628"/>
</dbReference>
<dbReference type="EMBL" id="JANIIK010000048">
    <property type="protein sequence ID" value="KAJ3598889.1"/>
    <property type="molecule type" value="Genomic_DNA"/>
</dbReference>
<comment type="caution">
    <text evidence="1">The sequence shown here is derived from an EMBL/GenBank/DDBJ whole genome shotgun (WGS) entry which is preliminary data.</text>
</comment>
<reference evidence="1" key="1">
    <citation type="submission" date="2022-07" db="EMBL/GenBank/DDBJ databases">
        <title>Chromosome-level genome of Muraenolepis orangiensis.</title>
        <authorList>
            <person name="Kim J."/>
        </authorList>
    </citation>
    <scope>NUCLEOTIDE SEQUENCE</scope>
    <source>
        <strain evidence="1">KU_S4_2022</strain>
        <tissue evidence="1">Muscle</tissue>
    </source>
</reference>